<dbReference type="Proteomes" id="UP001060085">
    <property type="component" value="Linkage Group LG07"/>
</dbReference>
<protein>
    <submittedName>
        <fullName evidence="1">Uncharacterized protein</fullName>
    </submittedName>
</protein>
<organism evidence="1 2">
    <name type="scientific">Catharanthus roseus</name>
    <name type="common">Madagascar periwinkle</name>
    <name type="synonym">Vinca rosea</name>
    <dbReference type="NCBI Taxonomy" id="4058"/>
    <lineage>
        <taxon>Eukaryota</taxon>
        <taxon>Viridiplantae</taxon>
        <taxon>Streptophyta</taxon>
        <taxon>Embryophyta</taxon>
        <taxon>Tracheophyta</taxon>
        <taxon>Spermatophyta</taxon>
        <taxon>Magnoliopsida</taxon>
        <taxon>eudicotyledons</taxon>
        <taxon>Gunneridae</taxon>
        <taxon>Pentapetalae</taxon>
        <taxon>asterids</taxon>
        <taxon>lamiids</taxon>
        <taxon>Gentianales</taxon>
        <taxon>Apocynaceae</taxon>
        <taxon>Rauvolfioideae</taxon>
        <taxon>Vinceae</taxon>
        <taxon>Catharanthinae</taxon>
        <taxon>Catharanthus</taxon>
    </lineage>
</organism>
<sequence>MSLLEIREILATFLASTPLLEQSWKLCILAKTAALQSYVVNQIVLSGIFRHPNDRRSRSEL</sequence>
<evidence type="ECO:0000313" key="2">
    <source>
        <dbReference type="Proteomes" id="UP001060085"/>
    </source>
</evidence>
<keyword evidence="2" id="KW-1185">Reference proteome</keyword>
<evidence type="ECO:0000313" key="1">
    <source>
        <dbReference type="EMBL" id="KAI5654203.1"/>
    </source>
</evidence>
<name>A0ACC0A469_CATRO</name>
<gene>
    <name evidence="1" type="ORF">M9H77_31390</name>
</gene>
<dbReference type="EMBL" id="CM044707">
    <property type="protein sequence ID" value="KAI5654203.1"/>
    <property type="molecule type" value="Genomic_DNA"/>
</dbReference>
<accession>A0ACC0A469</accession>
<reference evidence="2" key="1">
    <citation type="journal article" date="2023" name="Nat. Plants">
        <title>Single-cell RNA sequencing provides a high-resolution roadmap for understanding the multicellular compartmentation of specialized metabolism.</title>
        <authorList>
            <person name="Sun S."/>
            <person name="Shen X."/>
            <person name="Li Y."/>
            <person name="Li Y."/>
            <person name="Wang S."/>
            <person name="Li R."/>
            <person name="Zhang H."/>
            <person name="Shen G."/>
            <person name="Guo B."/>
            <person name="Wei J."/>
            <person name="Xu J."/>
            <person name="St-Pierre B."/>
            <person name="Chen S."/>
            <person name="Sun C."/>
        </authorList>
    </citation>
    <scope>NUCLEOTIDE SEQUENCE [LARGE SCALE GENOMIC DNA]</scope>
</reference>
<proteinExistence type="predicted"/>
<comment type="caution">
    <text evidence="1">The sequence shown here is derived from an EMBL/GenBank/DDBJ whole genome shotgun (WGS) entry which is preliminary data.</text>
</comment>